<organism evidence="1 2">
    <name type="scientific">Luteolibacter yonseiensis</name>
    <dbReference type="NCBI Taxonomy" id="1144680"/>
    <lineage>
        <taxon>Bacteria</taxon>
        <taxon>Pseudomonadati</taxon>
        <taxon>Verrucomicrobiota</taxon>
        <taxon>Verrucomicrobiia</taxon>
        <taxon>Verrucomicrobiales</taxon>
        <taxon>Verrucomicrobiaceae</taxon>
        <taxon>Luteolibacter</taxon>
    </lineage>
</organism>
<dbReference type="EMBL" id="JAENIK010000009">
    <property type="protein sequence ID" value="MBK1815691.1"/>
    <property type="molecule type" value="Genomic_DNA"/>
</dbReference>
<keyword evidence="2" id="KW-1185">Reference proteome</keyword>
<evidence type="ECO:0000313" key="1">
    <source>
        <dbReference type="EMBL" id="MBK1815691.1"/>
    </source>
</evidence>
<protein>
    <submittedName>
        <fullName evidence="1">Uncharacterized protein</fullName>
    </submittedName>
</protein>
<dbReference type="Proteomes" id="UP000600139">
    <property type="component" value="Unassembled WGS sequence"/>
</dbReference>
<gene>
    <name evidence="1" type="ORF">JIN84_08690</name>
</gene>
<dbReference type="RefSeq" id="WP_200350648.1">
    <property type="nucleotide sequence ID" value="NZ_BAABHZ010000008.1"/>
</dbReference>
<dbReference type="AlphaFoldDB" id="A0A934VB94"/>
<evidence type="ECO:0000313" key="2">
    <source>
        <dbReference type="Proteomes" id="UP000600139"/>
    </source>
</evidence>
<reference evidence="1" key="1">
    <citation type="submission" date="2021-01" db="EMBL/GenBank/DDBJ databases">
        <title>Modified the classification status of verrucomicrobia.</title>
        <authorList>
            <person name="Feng X."/>
        </authorList>
    </citation>
    <scope>NUCLEOTIDE SEQUENCE</scope>
    <source>
        <strain evidence="1">JCM 18052</strain>
    </source>
</reference>
<proteinExistence type="predicted"/>
<name>A0A934VB94_9BACT</name>
<comment type="caution">
    <text evidence="1">The sequence shown here is derived from an EMBL/GenBank/DDBJ whole genome shotgun (WGS) entry which is preliminary data.</text>
</comment>
<sequence length="197" mass="22418">MCGCFLRRLVVFIVLQAGGWACGQALLEPPFGLRWGDSPEKLVAWASRHALDVTIKLPGDQPATRILRTEARKGFLPDSQASAVECRFISGRLYELTVHYTDPTASADLMETRFETLRKQTGLEHGALLPNQQQRAVEDQFVTRTRSFHREPVKGLFLLLAFTEVEDLLRGSKDARFSLIYRNDNFRNELLEELKKP</sequence>
<accession>A0A934VB94</accession>